<feature type="domain" description="Response regulatory" evidence="3">
    <location>
        <begin position="11"/>
        <end position="120"/>
    </location>
</feature>
<protein>
    <submittedName>
        <fullName evidence="4">Response regulator</fullName>
    </submittedName>
</protein>
<accession>A0A8J6T777</accession>
<dbReference type="SMART" id="SM00448">
    <property type="entry name" value="REC"/>
    <property type="match status" value="1"/>
</dbReference>
<keyword evidence="1 2" id="KW-0597">Phosphoprotein</keyword>
<sequence>MESKKLLDGKKILIVDDEPDVLDALEELLPMCEISRAHSYDNAEKLLQSQYFDIAILDIMGVDGYNLLEIAANRNVIVVMLTAHALSVDDTVKSFKKGAASYVPKEEMSNIATYLIDTLEAKKGGESFWWRWLERLNPYYDKKFGQDWKDKDKEFWQRFPY</sequence>
<evidence type="ECO:0000259" key="3">
    <source>
        <dbReference type="PROSITE" id="PS50110"/>
    </source>
</evidence>
<dbReference type="InterPro" id="IPR050595">
    <property type="entry name" value="Bact_response_regulator"/>
</dbReference>
<dbReference type="Gene3D" id="3.40.50.2300">
    <property type="match status" value="1"/>
</dbReference>
<gene>
    <name evidence="4" type="ORF">H8E19_05295</name>
</gene>
<dbReference type="SUPFAM" id="SSF52172">
    <property type="entry name" value="CheY-like"/>
    <property type="match status" value="1"/>
</dbReference>
<dbReference type="InterPro" id="IPR011006">
    <property type="entry name" value="CheY-like_superfamily"/>
</dbReference>
<dbReference type="InterPro" id="IPR001789">
    <property type="entry name" value="Sig_transdc_resp-reg_receiver"/>
</dbReference>
<comment type="caution">
    <text evidence="4">The sequence shown here is derived from an EMBL/GenBank/DDBJ whole genome shotgun (WGS) entry which is preliminary data.</text>
</comment>
<evidence type="ECO:0000256" key="2">
    <source>
        <dbReference type="PROSITE-ProRule" id="PRU00169"/>
    </source>
</evidence>
<dbReference type="PANTHER" id="PTHR44591:SF3">
    <property type="entry name" value="RESPONSE REGULATORY DOMAIN-CONTAINING PROTEIN"/>
    <property type="match status" value="1"/>
</dbReference>
<organism evidence="4 5">
    <name type="scientific">Candidatus Desulfacyla euxinica</name>
    <dbReference type="NCBI Taxonomy" id="2841693"/>
    <lineage>
        <taxon>Bacteria</taxon>
        <taxon>Deltaproteobacteria</taxon>
        <taxon>Candidatus Desulfacyla</taxon>
    </lineage>
</organism>
<dbReference type="PANTHER" id="PTHR44591">
    <property type="entry name" value="STRESS RESPONSE REGULATOR PROTEIN 1"/>
    <property type="match status" value="1"/>
</dbReference>
<evidence type="ECO:0000313" key="4">
    <source>
        <dbReference type="EMBL" id="MBC8176799.1"/>
    </source>
</evidence>
<dbReference type="EMBL" id="JACNJD010000161">
    <property type="protein sequence ID" value="MBC8176799.1"/>
    <property type="molecule type" value="Genomic_DNA"/>
</dbReference>
<dbReference type="GO" id="GO:0000160">
    <property type="term" value="P:phosphorelay signal transduction system"/>
    <property type="evidence" value="ECO:0007669"/>
    <property type="project" value="InterPro"/>
</dbReference>
<evidence type="ECO:0000256" key="1">
    <source>
        <dbReference type="ARBA" id="ARBA00022553"/>
    </source>
</evidence>
<dbReference type="PROSITE" id="PS50110">
    <property type="entry name" value="RESPONSE_REGULATORY"/>
    <property type="match status" value="1"/>
</dbReference>
<proteinExistence type="predicted"/>
<evidence type="ECO:0000313" key="5">
    <source>
        <dbReference type="Proteomes" id="UP000650524"/>
    </source>
</evidence>
<dbReference type="CDD" id="cd00156">
    <property type="entry name" value="REC"/>
    <property type="match status" value="1"/>
</dbReference>
<dbReference type="Proteomes" id="UP000650524">
    <property type="component" value="Unassembled WGS sequence"/>
</dbReference>
<dbReference type="AlphaFoldDB" id="A0A8J6T777"/>
<dbReference type="Pfam" id="PF00072">
    <property type="entry name" value="Response_reg"/>
    <property type="match status" value="1"/>
</dbReference>
<feature type="modified residue" description="4-aspartylphosphate" evidence="2">
    <location>
        <position position="58"/>
    </location>
</feature>
<name>A0A8J6T777_9DELT</name>
<reference evidence="4 5" key="1">
    <citation type="submission" date="2020-08" db="EMBL/GenBank/DDBJ databases">
        <title>Bridging the membrane lipid divide: bacteria of the FCB group superphylum have the potential to synthesize archaeal ether lipids.</title>
        <authorList>
            <person name="Villanueva L."/>
            <person name="Von Meijenfeldt F.A.B."/>
            <person name="Westbye A.B."/>
            <person name="Yadav S."/>
            <person name="Hopmans E.C."/>
            <person name="Dutilh B.E."/>
            <person name="Sinninghe Damste J.S."/>
        </authorList>
    </citation>
    <scope>NUCLEOTIDE SEQUENCE [LARGE SCALE GENOMIC DNA]</scope>
    <source>
        <strain evidence="4">NIOZ-UU27</strain>
    </source>
</reference>